<evidence type="ECO:0000256" key="1">
    <source>
        <dbReference type="ARBA" id="ARBA00004141"/>
    </source>
</evidence>
<keyword evidence="10" id="KW-1185">Reference proteome</keyword>
<dbReference type="InterPro" id="IPR022764">
    <property type="entry name" value="Peptidase_S54_rhomboid_dom"/>
</dbReference>
<evidence type="ECO:0000313" key="10">
    <source>
        <dbReference type="Proteomes" id="UP000000378"/>
    </source>
</evidence>
<dbReference type="PANTHER" id="PTHR43731:SF14">
    <property type="entry name" value="PRESENILIN-ASSOCIATED RHOMBOID-LIKE PROTEIN, MITOCHONDRIAL"/>
    <property type="match status" value="1"/>
</dbReference>
<feature type="transmembrane region" description="Helical" evidence="7">
    <location>
        <begin position="120"/>
        <end position="137"/>
    </location>
</feature>
<dbReference type="Proteomes" id="UP000000378">
    <property type="component" value="Chromosome"/>
</dbReference>
<sequence>MIPLRDNVPGEKFPFSMWLIIALNFLVFFYELSLPSEELQKLFYTYGLVPANHSLSSFITCTFLHGSWMHIIGNMWALFLFGNNVEDKMGPVRFILFYLACGVIAGATHCYIYPQSTVPTVGASGALAGVMGAYFLMFPKARVLTLIPVFFFFYLVEIPAVVYLGFWAFTQLASGTIALFAPEGAAQIAFWAHVGGFGAGMILHRLFLEPVEN</sequence>
<proteinExistence type="inferred from homology"/>
<evidence type="ECO:0000256" key="2">
    <source>
        <dbReference type="ARBA" id="ARBA00009045"/>
    </source>
</evidence>
<dbReference type="FunFam" id="1.20.1540.10:FF:000027">
    <property type="entry name" value="Rhomboid family intramembrane serine protease"/>
    <property type="match status" value="1"/>
</dbReference>
<comment type="subcellular location">
    <subcellularLocation>
        <location evidence="1">Membrane</location>
        <topology evidence="1">Multi-pass membrane protein</topology>
    </subcellularLocation>
</comment>
<protein>
    <submittedName>
        <fullName evidence="9">Rhomboid family protein</fullName>
    </submittedName>
</protein>
<feature type="transmembrane region" description="Helical" evidence="7">
    <location>
        <begin position="188"/>
        <end position="208"/>
    </location>
</feature>
<gene>
    <name evidence="9" type="ordered locus">Slip_0303</name>
</gene>
<keyword evidence="3 7" id="KW-0812">Transmembrane</keyword>
<dbReference type="AlphaFoldDB" id="D7CJX5"/>
<evidence type="ECO:0000256" key="5">
    <source>
        <dbReference type="ARBA" id="ARBA00022989"/>
    </source>
</evidence>
<feature type="transmembrane region" description="Helical" evidence="7">
    <location>
        <begin position="54"/>
        <end position="82"/>
    </location>
</feature>
<dbReference type="Pfam" id="PF01694">
    <property type="entry name" value="Rhomboid"/>
    <property type="match status" value="1"/>
</dbReference>
<keyword evidence="4" id="KW-0378">Hydrolase</keyword>
<dbReference type="InterPro" id="IPR035952">
    <property type="entry name" value="Rhomboid-like_sf"/>
</dbReference>
<feature type="transmembrane region" description="Helical" evidence="7">
    <location>
        <begin position="12"/>
        <end position="34"/>
    </location>
</feature>
<dbReference type="KEGG" id="slp:Slip_0303"/>
<dbReference type="PANTHER" id="PTHR43731">
    <property type="entry name" value="RHOMBOID PROTEASE"/>
    <property type="match status" value="1"/>
</dbReference>
<dbReference type="SUPFAM" id="SSF144091">
    <property type="entry name" value="Rhomboid-like"/>
    <property type="match status" value="1"/>
</dbReference>
<dbReference type="STRING" id="643648.Slip_0303"/>
<dbReference type="eggNOG" id="COG0705">
    <property type="taxonomic scope" value="Bacteria"/>
</dbReference>
<dbReference type="OrthoDB" id="9813074at2"/>
<dbReference type="RefSeq" id="WP_013174491.1">
    <property type="nucleotide sequence ID" value="NC_014220.1"/>
</dbReference>
<feature type="transmembrane region" description="Helical" evidence="7">
    <location>
        <begin position="144"/>
        <end position="168"/>
    </location>
</feature>
<dbReference type="GO" id="GO:0004252">
    <property type="term" value="F:serine-type endopeptidase activity"/>
    <property type="evidence" value="ECO:0007669"/>
    <property type="project" value="InterPro"/>
</dbReference>
<feature type="transmembrane region" description="Helical" evidence="7">
    <location>
        <begin position="94"/>
        <end position="114"/>
    </location>
</feature>
<name>D7CJX5_SYNLT</name>
<evidence type="ECO:0000256" key="7">
    <source>
        <dbReference type="SAM" id="Phobius"/>
    </source>
</evidence>
<evidence type="ECO:0000256" key="3">
    <source>
        <dbReference type="ARBA" id="ARBA00022692"/>
    </source>
</evidence>
<organism evidence="9 10">
    <name type="scientific">Syntrophothermus lipocalidus (strain DSM 12680 / TGB-C1)</name>
    <dbReference type="NCBI Taxonomy" id="643648"/>
    <lineage>
        <taxon>Bacteria</taxon>
        <taxon>Bacillati</taxon>
        <taxon>Bacillota</taxon>
        <taxon>Clostridia</taxon>
        <taxon>Eubacteriales</taxon>
        <taxon>Syntrophomonadaceae</taxon>
        <taxon>Syntrophothermus</taxon>
    </lineage>
</organism>
<evidence type="ECO:0000256" key="6">
    <source>
        <dbReference type="ARBA" id="ARBA00023136"/>
    </source>
</evidence>
<dbReference type="EMBL" id="CP002048">
    <property type="protein sequence ID" value="ADI01089.1"/>
    <property type="molecule type" value="Genomic_DNA"/>
</dbReference>
<reference evidence="9 10" key="2">
    <citation type="journal article" date="2010" name="Stand. Genomic Sci.">
        <title>Complete genome sequence of Syntrophothermus lipocalidus type strain (TGB-C1).</title>
        <authorList>
            <person name="Djao O.D."/>
            <person name="Zhang X."/>
            <person name="Lucas S."/>
            <person name="Lapidus A."/>
            <person name="Del Rio T.G."/>
            <person name="Nolan M."/>
            <person name="Tice H."/>
            <person name="Cheng J.F."/>
            <person name="Han C."/>
            <person name="Tapia R."/>
            <person name="Goodwin L."/>
            <person name="Pitluck S."/>
            <person name="Liolios K."/>
            <person name="Ivanova N."/>
            <person name="Mavromatis K."/>
            <person name="Mikhailova N."/>
            <person name="Ovchinnikova G."/>
            <person name="Pati A."/>
            <person name="Brambilla E."/>
            <person name="Chen A."/>
            <person name="Palaniappan K."/>
            <person name="Land M."/>
            <person name="Hauser L."/>
            <person name="Chang Y.J."/>
            <person name="Jeffries C.D."/>
            <person name="Rohde M."/>
            <person name="Sikorski J."/>
            <person name="Spring S."/>
            <person name="Goker M."/>
            <person name="Detter J.C."/>
            <person name="Woyke T."/>
            <person name="Bristow J."/>
            <person name="Eisen J.A."/>
            <person name="Markowitz V."/>
            <person name="Hugenholtz P."/>
            <person name="Kyrpides N.C."/>
            <person name="Klenk H.P."/>
        </authorList>
    </citation>
    <scope>NUCLEOTIDE SEQUENCE [LARGE SCALE GENOMIC DNA]</scope>
    <source>
        <strain evidence="10">DSM 12680 / TGB-C1</strain>
    </source>
</reference>
<dbReference type="GO" id="GO:0016020">
    <property type="term" value="C:membrane"/>
    <property type="evidence" value="ECO:0007669"/>
    <property type="project" value="UniProtKB-SubCell"/>
</dbReference>
<dbReference type="HOGENOM" id="CLU_055068_5_1_9"/>
<comment type="similarity">
    <text evidence="2">Belongs to the peptidase S54 family.</text>
</comment>
<feature type="domain" description="Peptidase S54 rhomboid" evidence="8">
    <location>
        <begin position="54"/>
        <end position="208"/>
    </location>
</feature>
<dbReference type="InterPro" id="IPR050925">
    <property type="entry name" value="Rhomboid_protease_S54"/>
</dbReference>
<evidence type="ECO:0000256" key="4">
    <source>
        <dbReference type="ARBA" id="ARBA00022801"/>
    </source>
</evidence>
<dbReference type="Gene3D" id="1.20.1540.10">
    <property type="entry name" value="Rhomboid-like"/>
    <property type="match status" value="1"/>
</dbReference>
<keyword evidence="5 7" id="KW-1133">Transmembrane helix</keyword>
<accession>D7CJX5</accession>
<evidence type="ECO:0000259" key="8">
    <source>
        <dbReference type="Pfam" id="PF01694"/>
    </source>
</evidence>
<reference evidence="10" key="1">
    <citation type="journal article" date="2010" name="Stand. Genomic Sci.">
        <title>Complete genome sequence of Syntrophothermus lipocalidus type strain (TGB-C1T).</title>
        <authorList>
            <consortium name="US DOE Joint Genome Institute (JGI-PGF)"/>
            <person name="Djao O."/>
            <person name="Zhang X."/>
            <person name="Lucas S."/>
            <person name="Lapidus A."/>
            <person name="Glavina Del Rio T."/>
            <person name="Nolan M."/>
            <person name="Tice H."/>
            <person name="Cheng J."/>
            <person name="Han C."/>
            <person name="Tapia R."/>
            <person name="Goodwin L."/>
            <person name="Pitluck S."/>
            <person name="Liolios K."/>
            <person name="Ivanova N."/>
            <person name="Mavromatis K."/>
            <person name="Mikhailova N."/>
            <person name="Ovchinnikova G."/>
            <person name="Pati A."/>
            <person name="Brambilla E."/>
            <person name="Chen A."/>
            <person name="Palaniappan K."/>
            <person name="Land M."/>
            <person name="Hauser L."/>
            <person name="Chang Y."/>
            <person name="Jeffries C."/>
            <person name="Rohde M."/>
            <person name="Sikorski J."/>
            <person name="Spring S."/>
            <person name="Goker M."/>
            <person name="Detter J."/>
            <person name="Woyke T."/>
            <person name="Bristow J."/>
            <person name="Eisen J."/>
            <person name="Markowitz V."/>
            <person name="Hugenholtz P."/>
            <person name="Kyrpides N."/>
            <person name="Klenk H."/>
        </authorList>
    </citation>
    <scope>NUCLEOTIDE SEQUENCE [LARGE SCALE GENOMIC DNA]</scope>
    <source>
        <strain evidence="10">DSM 12680 / TGB-C1</strain>
    </source>
</reference>
<evidence type="ECO:0000313" key="9">
    <source>
        <dbReference type="EMBL" id="ADI01089.1"/>
    </source>
</evidence>
<keyword evidence="6 7" id="KW-0472">Membrane</keyword>
<dbReference type="MEROPS" id="S54.027"/>